<dbReference type="EMBL" id="CP149782">
    <property type="protein sequence ID" value="WYF43581.1"/>
    <property type="molecule type" value="Genomic_DNA"/>
</dbReference>
<dbReference type="RefSeq" id="WP_339094372.1">
    <property type="nucleotide sequence ID" value="NZ_CP149782.1"/>
</dbReference>
<protein>
    <submittedName>
        <fullName evidence="1">Uncharacterized protein</fullName>
    </submittedName>
</protein>
<organism evidence="1">
    <name type="scientific">Deinococcus sp. VB142</name>
    <dbReference type="NCBI Taxonomy" id="3112952"/>
    <lineage>
        <taxon>Bacteria</taxon>
        <taxon>Thermotogati</taxon>
        <taxon>Deinococcota</taxon>
        <taxon>Deinococci</taxon>
        <taxon>Deinococcales</taxon>
        <taxon>Deinococcaceae</taxon>
        <taxon>Deinococcus</taxon>
    </lineage>
</organism>
<accession>A0AAU6Q010</accession>
<sequence>MPAQPPRPLTAYGQLSAAQGAKFDRIFLATLPAYLEVGQRIANSAFYGSKNPEVKAFAAQTKTTYSVSLAKLRSWGGTQSSIMDIVRPQGDYDRWFLKYYPRQNEEIRQLLLLVPTHTQNRHLRQFAAGLLPKLSAEDARARLLLKTLK</sequence>
<dbReference type="AlphaFoldDB" id="A0AAU6Q010"/>
<gene>
    <name evidence="1" type="ORF">WDJ50_09110</name>
</gene>
<reference evidence="1" key="1">
    <citation type="submission" date="2024-03" db="EMBL/GenBank/DDBJ databases">
        <title>Deinococcus weizhi sp. nov., isolated from human skin.</title>
        <authorList>
            <person name="Wei Z."/>
            <person name="Tian F."/>
            <person name="Yang C."/>
            <person name="Xin L.T."/>
            <person name="Wen Z.J."/>
            <person name="Lan K.C."/>
            <person name="Yu L."/>
            <person name="Zhe W."/>
            <person name="Dan F.D."/>
            <person name="Jun W."/>
            <person name="Rui Z."/>
            <person name="Yong X.J."/>
            <person name="Ting Y."/>
            <person name="Wei X."/>
            <person name="Xu Z.G."/>
            <person name="Xin Z."/>
            <person name="Dong F.G."/>
            <person name="Ni X.M."/>
            <person name="Zheng M.G."/>
            <person name="Chun Y."/>
            <person name="Qian W.X."/>
        </authorList>
    </citation>
    <scope>NUCLEOTIDE SEQUENCE</scope>
    <source>
        <strain evidence="1">VB142</strain>
    </source>
</reference>
<evidence type="ECO:0000313" key="1">
    <source>
        <dbReference type="EMBL" id="WYF43581.1"/>
    </source>
</evidence>
<proteinExistence type="predicted"/>
<name>A0AAU6Q010_9DEIO</name>